<feature type="chain" id="PRO_5035910194" description="Fungal lipase-type domain-containing protein" evidence="1">
    <location>
        <begin position="28"/>
        <end position="357"/>
    </location>
</feature>
<dbReference type="InterPro" id="IPR051218">
    <property type="entry name" value="Sec_MonoDiacylglyc_Lipase"/>
</dbReference>
<keyword evidence="1" id="KW-0732">Signal</keyword>
<feature type="signal peptide" evidence="1">
    <location>
        <begin position="1"/>
        <end position="27"/>
    </location>
</feature>
<evidence type="ECO:0000259" key="2">
    <source>
        <dbReference type="Pfam" id="PF01764"/>
    </source>
</evidence>
<dbReference type="CDD" id="cd00519">
    <property type="entry name" value="Lipase_3"/>
    <property type="match status" value="1"/>
</dbReference>
<reference evidence="3" key="1">
    <citation type="submission" date="2020-05" db="EMBL/GenBank/DDBJ databases">
        <title>WGS assembly of Panicum virgatum.</title>
        <authorList>
            <person name="Lovell J.T."/>
            <person name="Jenkins J."/>
            <person name="Shu S."/>
            <person name="Juenger T.E."/>
            <person name="Schmutz J."/>
        </authorList>
    </citation>
    <scope>NUCLEOTIDE SEQUENCE</scope>
    <source>
        <strain evidence="3">AP13</strain>
    </source>
</reference>
<dbReference type="Proteomes" id="UP000823388">
    <property type="component" value="Chromosome 8N"/>
</dbReference>
<dbReference type="InterPro" id="IPR029058">
    <property type="entry name" value="AB_hydrolase_fold"/>
</dbReference>
<evidence type="ECO:0000256" key="1">
    <source>
        <dbReference type="SAM" id="SignalP"/>
    </source>
</evidence>
<dbReference type="EMBL" id="CM029052">
    <property type="protein sequence ID" value="KAG2559059.1"/>
    <property type="molecule type" value="Genomic_DNA"/>
</dbReference>
<protein>
    <recommendedName>
        <fullName evidence="2">Fungal lipase-type domain-containing protein</fullName>
    </recommendedName>
</protein>
<dbReference type="GO" id="GO:0006629">
    <property type="term" value="P:lipid metabolic process"/>
    <property type="evidence" value="ECO:0007669"/>
    <property type="project" value="InterPro"/>
</dbReference>
<dbReference type="PANTHER" id="PTHR45856:SF8">
    <property type="entry name" value="LIPASE FAMILY PROTEIN, EXPRESSED"/>
    <property type="match status" value="1"/>
</dbReference>
<dbReference type="Pfam" id="PF01764">
    <property type="entry name" value="Lipase_3"/>
    <property type="match status" value="1"/>
</dbReference>
<feature type="domain" description="Fungal lipase-type" evidence="2">
    <location>
        <begin position="112"/>
        <end position="250"/>
    </location>
</feature>
<accession>A0A8T0PEJ2</accession>
<dbReference type="SUPFAM" id="SSF53474">
    <property type="entry name" value="alpha/beta-Hydrolases"/>
    <property type="match status" value="1"/>
</dbReference>
<keyword evidence="4" id="KW-1185">Reference proteome</keyword>
<dbReference type="Gene3D" id="3.40.50.1820">
    <property type="entry name" value="alpha/beta hydrolase"/>
    <property type="match status" value="1"/>
</dbReference>
<dbReference type="AlphaFoldDB" id="A0A8T0PEJ2"/>
<evidence type="ECO:0000313" key="3">
    <source>
        <dbReference type="EMBL" id="KAG2559059.1"/>
    </source>
</evidence>
<comment type="caution">
    <text evidence="3">The sequence shown here is derived from an EMBL/GenBank/DDBJ whole genome shotgun (WGS) entry which is preliminary data.</text>
</comment>
<dbReference type="PANTHER" id="PTHR45856">
    <property type="entry name" value="ALPHA/BETA-HYDROLASES SUPERFAMILY PROTEIN"/>
    <property type="match status" value="1"/>
</dbReference>
<organism evidence="3 4">
    <name type="scientific">Panicum virgatum</name>
    <name type="common">Blackwell switchgrass</name>
    <dbReference type="NCBI Taxonomy" id="38727"/>
    <lineage>
        <taxon>Eukaryota</taxon>
        <taxon>Viridiplantae</taxon>
        <taxon>Streptophyta</taxon>
        <taxon>Embryophyta</taxon>
        <taxon>Tracheophyta</taxon>
        <taxon>Spermatophyta</taxon>
        <taxon>Magnoliopsida</taxon>
        <taxon>Liliopsida</taxon>
        <taxon>Poales</taxon>
        <taxon>Poaceae</taxon>
        <taxon>PACMAD clade</taxon>
        <taxon>Panicoideae</taxon>
        <taxon>Panicodae</taxon>
        <taxon>Paniceae</taxon>
        <taxon>Panicinae</taxon>
        <taxon>Panicum</taxon>
        <taxon>Panicum sect. Hiantes</taxon>
    </lineage>
</organism>
<name>A0A8T0PEJ2_PANVG</name>
<dbReference type="InterPro" id="IPR002921">
    <property type="entry name" value="Fungal_lipase-type"/>
</dbReference>
<dbReference type="OrthoDB" id="426718at2759"/>
<sequence length="357" mass="39515">MARGATAGLLLLLLLAALLASASPAAAAEGRGRRVLRTKHSGAGYHYNHTLAHILVEYASAVYTSDLTSLFAWTCPRCKGHTKGFKVIEVIVDVENCLQAFVGVAPDPRSVIVAFRGTQEHSISNWIEDLFWKQLDVTYPGMPDAMVHHGFYSAYYNTTLRHEILKSIQWAWKTYGKLPINVVGHSMGGALASFCALDLSVKFGSQVVELMTFGQPRIGNPAFAAYFSAQVPRTIRVTHQNDIVPHLPPYYYYLGEWTYHHFAREVWLHVIIDGNLVTRNVTICDGSGEDPTCSRSVYGISVADHLEYYGVTLHADSRGTCQFVMGAANSVYSYVREVDGAIILSIYPQDPYALESM</sequence>
<proteinExistence type="predicted"/>
<evidence type="ECO:0000313" key="4">
    <source>
        <dbReference type="Proteomes" id="UP000823388"/>
    </source>
</evidence>
<gene>
    <name evidence="3" type="ORF">PVAP13_8NG323600</name>
</gene>